<accession>A0AAQ1PAI2</accession>
<reference evidence="1 2" key="1">
    <citation type="submission" date="2018-02" db="EMBL/GenBank/DDBJ databases">
        <authorList>
            <person name="Dubost A."/>
        </authorList>
    </citation>
    <scope>NUCLEOTIDE SEQUENCE [LARGE SCALE GENOMIC DNA]</scope>
    <source>
        <strain evidence="2">JV551A3</strain>
    </source>
</reference>
<organism evidence="1 2">
    <name type="scientific">Pseudomonas inefficax</name>
    <dbReference type="NCBI Taxonomy" id="2078786"/>
    <lineage>
        <taxon>Bacteria</taxon>
        <taxon>Pseudomonadati</taxon>
        <taxon>Pseudomonadota</taxon>
        <taxon>Gammaproteobacteria</taxon>
        <taxon>Pseudomonadales</taxon>
        <taxon>Pseudomonadaceae</taxon>
        <taxon>Pseudomonas</taxon>
    </lineage>
</organism>
<keyword evidence="2" id="KW-1185">Reference proteome</keyword>
<sequence>MITPQQKAAAIRNAREKLVKDFEDGVDLDPSKEALTKAVIASFDEASRRRWAAEFMMGIVPPGPMFELYLMEYVSQLEEIIEAGLSSKTDEELDYVLGGLKTLDKIDRI</sequence>
<gene>
    <name evidence="1" type="ORF">JV551A3_V1_1670016</name>
</gene>
<dbReference type="Proteomes" id="UP000294335">
    <property type="component" value="Unassembled WGS sequence"/>
</dbReference>
<dbReference type="EMBL" id="OPYN01000167">
    <property type="protein sequence ID" value="SPO62271.1"/>
    <property type="molecule type" value="Genomic_DNA"/>
</dbReference>
<comment type="caution">
    <text evidence="1">The sequence shown here is derived from an EMBL/GenBank/DDBJ whole genome shotgun (WGS) entry which is preliminary data.</text>
</comment>
<evidence type="ECO:0000313" key="2">
    <source>
        <dbReference type="Proteomes" id="UP000294335"/>
    </source>
</evidence>
<dbReference type="AlphaFoldDB" id="A0AAQ1PAI2"/>
<name>A0AAQ1PAI2_9PSED</name>
<proteinExistence type="predicted"/>
<dbReference type="RefSeq" id="WP_133973721.1">
    <property type="nucleotide sequence ID" value="NZ_OPYN01000167.1"/>
</dbReference>
<protein>
    <submittedName>
        <fullName evidence="1">Uncharacterized protein</fullName>
    </submittedName>
</protein>
<evidence type="ECO:0000313" key="1">
    <source>
        <dbReference type="EMBL" id="SPO62271.1"/>
    </source>
</evidence>